<name>A0A1I3R6S5_9RHOB</name>
<evidence type="ECO:0000313" key="3">
    <source>
        <dbReference type="Proteomes" id="UP000199630"/>
    </source>
</evidence>
<dbReference type="Gene3D" id="1.10.3480.10">
    <property type="entry name" value="TorD-like"/>
    <property type="match status" value="1"/>
</dbReference>
<dbReference type="InterPro" id="IPR036411">
    <property type="entry name" value="TorD-like_sf"/>
</dbReference>
<evidence type="ECO:0000313" key="2">
    <source>
        <dbReference type="EMBL" id="SFJ40946.1"/>
    </source>
</evidence>
<proteinExistence type="predicted"/>
<gene>
    <name evidence="2" type="ORF">SAMN04487991_2069</name>
</gene>
<sequence>MTRHPETPPMDRTLKSLSLLLSYPTRELQKTMPEIGGVLASETRLTAAARRALRPLIEELGSRNIFDLEEQYVMLFDRSRTLSLNLFEHVHGESRDRGGAMVSLMETYREGGFEPATTELPDHLPVLLEFLSTRPFGETKDILADAAHIFEALNARLVRRESPYGAVFAALMQIAGTNPDREAVAELLEQPEVDPDDLEALDAVWEESEVRFGPDPNAGCPQVRDMLSRMDQPVTPAPQAQAN</sequence>
<dbReference type="AlphaFoldDB" id="A0A1I3R6S5"/>
<dbReference type="GO" id="GO:0016530">
    <property type="term" value="F:metallochaperone activity"/>
    <property type="evidence" value="ECO:0007669"/>
    <property type="project" value="TreeGrafter"/>
</dbReference>
<dbReference type="NCBIfam" id="TIGR00684">
    <property type="entry name" value="narJ"/>
    <property type="match status" value="1"/>
</dbReference>
<dbReference type="PANTHER" id="PTHR43680">
    <property type="entry name" value="NITRATE REDUCTASE MOLYBDENUM COFACTOR ASSEMBLY CHAPERONE"/>
    <property type="match status" value="1"/>
</dbReference>
<dbReference type="SUPFAM" id="SSF89155">
    <property type="entry name" value="TorD-like"/>
    <property type="match status" value="1"/>
</dbReference>
<accession>A0A1I3R6S5</accession>
<dbReference type="GO" id="GO:0051082">
    <property type="term" value="F:unfolded protein binding"/>
    <property type="evidence" value="ECO:0007669"/>
    <property type="project" value="InterPro"/>
</dbReference>
<dbReference type="InterPro" id="IPR020945">
    <property type="entry name" value="DMSO/NO3_reduct_chaperone"/>
</dbReference>
<dbReference type="STRING" id="588602.SAMN04487991_2069"/>
<dbReference type="Pfam" id="PF02613">
    <property type="entry name" value="Nitrate_red_del"/>
    <property type="match status" value="1"/>
</dbReference>
<dbReference type="InterPro" id="IPR003765">
    <property type="entry name" value="NO3_reductase_chaperone_NarJ"/>
</dbReference>
<dbReference type="PANTHER" id="PTHR43680:SF2">
    <property type="entry name" value="NITRATE REDUCTASE MOLYBDENUM COFACTOR ASSEMBLY CHAPERONE NARJ"/>
    <property type="match status" value="1"/>
</dbReference>
<reference evidence="3" key="1">
    <citation type="submission" date="2016-10" db="EMBL/GenBank/DDBJ databases">
        <authorList>
            <person name="Varghese N."/>
            <person name="Submissions S."/>
        </authorList>
    </citation>
    <scope>NUCLEOTIDE SEQUENCE [LARGE SCALE GENOMIC DNA]</scope>
    <source>
        <strain evidence="3">DSM 26471</strain>
    </source>
</reference>
<dbReference type="Proteomes" id="UP000199630">
    <property type="component" value="Unassembled WGS sequence"/>
</dbReference>
<dbReference type="GO" id="GO:0042128">
    <property type="term" value="P:nitrate assimilation"/>
    <property type="evidence" value="ECO:0007669"/>
    <property type="project" value="UniProtKB-KW"/>
</dbReference>
<keyword evidence="3" id="KW-1185">Reference proteome</keyword>
<keyword evidence="1" id="KW-0534">Nitrate assimilation</keyword>
<evidence type="ECO:0000256" key="1">
    <source>
        <dbReference type="ARBA" id="ARBA00023063"/>
    </source>
</evidence>
<protein>
    <submittedName>
        <fullName evidence="2">Respiratory nitrate reductase chaperone NarJ</fullName>
    </submittedName>
</protein>
<dbReference type="EMBL" id="FORH01000003">
    <property type="protein sequence ID" value="SFJ40946.1"/>
    <property type="molecule type" value="Genomic_DNA"/>
</dbReference>
<organism evidence="2 3">
    <name type="scientific">Celeribacter neptunius</name>
    <dbReference type="NCBI Taxonomy" id="588602"/>
    <lineage>
        <taxon>Bacteria</taxon>
        <taxon>Pseudomonadati</taxon>
        <taxon>Pseudomonadota</taxon>
        <taxon>Alphaproteobacteria</taxon>
        <taxon>Rhodobacterales</taxon>
        <taxon>Roseobacteraceae</taxon>
        <taxon>Celeribacter</taxon>
    </lineage>
</organism>
<dbReference type="GO" id="GO:0051131">
    <property type="term" value="P:chaperone-mediated protein complex assembly"/>
    <property type="evidence" value="ECO:0007669"/>
    <property type="project" value="InterPro"/>
</dbReference>